<keyword evidence="3" id="KW-0804">Transcription</keyword>
<dbReference type="AlphaFoldDB" id="A0AAU8AAB8"/>
<dbReference type="Gene3D" id="1.10.10.10">
    <property type="entry name" value="Winged helix-like DNA-binding domain superfamily/Winged helix DNA-binding domain"/>
    <property type="match status" value="1"/>
</dbReference>
<dbReference type="CDD" id="cd00090">
    <property type="entry name" value="HTH_ARSR"/>
    <property type="match status" value="1"/>
</dbReference>
<accession>A0AAU8AAB8</accession>
<dbReference type="SMART" id="SM00347">
    <property type="entry name" value="HTH_MARR"/>
    <property type="match status" value="1"/>
</dbReference>
<dbReference type="PRINTS" id="PR00598">
    <property type="entry name" value="HTHMARR"/>
</dbReference>
<gene>
    <name evidence="5" type="ORF">PUP29_03365</name>
</gene>
<dbReference type="PANTHER" id="PTHR42756">
    <property type="entry name" value="TRANSCRIPTIONAL REGULATOR, MARR"/>
    <property type="match status" value="1"/>
</dbReference>
<dbReference type="GO" id="GO:0003677">
    <property type="term" value="F:DNA binding"/>
    <property type="evidence" value="ECO:0007669"/>
    <property type="project" value="UniProtKB-KW"/>
</dbReference>
<keyword evidence="2 5" id="KW-0238">DNA-binding</keyword>
<proteinExistence type="predicted"/>
<evidence type="ECO:0000313" key="5">
    <source>
        <dbReference type="EMBL" id="XCC62969.1"/>
    </source>
</evidence>
<dbReference type="InterPro" id="IPR011991">
    <property type="entry name" value="ArsR-like_HTH"/>
</dbReference>
<feature type="domain" description="HTH marR-type" evidence="4">
    <location>
        <begin position="3"/>
        <end position="138"/>
    </location>
</feature>
<evidence type="ECO:0000259" key="4">
    <source>
        <dbReference type="PROSITE" id="PS50995"/>
    </source>
</evidence>
<dbReference type="InterPro" id="IPR000835">
    <property type="entry name" value="HTH_MarR-typ"/>
</dbReference>
<evidence type="ECO:0000256" key="2">
    <source>
        <dbReference type="ARBA" id="ARBA00023125"/>
    </source>
</evidence>
<evidence type="ECO:0000256" key="1">
    <source>
        <dbReference type="ARBA" id="ARBA00023015"/>
    </source>
</evidence>
<dbReference type="PANTHER" id="PTHR42756:SF1">
    <property type="entry name" value="TRANSCRIPTIONAL REPRESSOR OF EMRAB OPERON"/>
    <property type="match status" value="1"/>
</dbReference>
<evidence type="ECO:0000256" key="3">
    <source>
        <dbReference type="ARBA" id="ARBA00023163"/>
    </source>
</evidence>
<dbReference type="InterPro" id="IPR036390">
    <property type="entry name" value="WH_DNA-bd_sf"/>
</dbReference>
<dbReference type="InterPro" id="IPR036388">
    <property type="entry name" value="WH-like_DNA-bd_sf"/>
</dbReference>
<dbReference type="SUPFAM" id="SSF46785">
    <property type="entry name" value="Winged helix' DNA-binding domain"/>
    <property type="match status" value="1"/>
</dbReference>
<dbReference type="Pfam" id="PF12802">
    <property type="entry name" value="MarR_2"/>
    <property type="match status" value="1"/>
</dbReference>
<dbReference type="GO" id="GO:0003700">
    <property type="term" value="F:DNA-binding transcription factor activity"/>
    <property type="evidence" value="ECO:0007669"/>
    <property type="project" value="InterPro"/>
</dbReference>
<dbReference type="RefSeq" id="WP_079547221.1">
    <property type="nucleotide sequence ID" value="NZ_CP117826.1"/>
</dbReference>
<reference evidence="5" key="1">
    <citation type="submission" date="2023-02" db="EMBL/GenBank/DDBJ databases">
        <title>Gut commensal Christensenella minuta modulates host metabolism via a new class of secondary bile acids.</title>
        <authorList>
            <person name="Liu C."/>
        </authorList>
    </citation>
    <scope>NUCLEOTIDE SEQUENCE</scope>
    <source>
        <strain evidence="5">CA70</strain>
    </source>
</reference>
<organism evidence="5">
    <name type="scientific">Christensenella massiliensis</name>
    <dbReference type="NCBI Taxonomy" id="1805714"/>
    <lineage>
        <taxon>Bacteria</taxon>
        <taxon>Bacillati</taxon>
        <taxon>Bacillota</taxon>
        <taxon>Clostridia</taxon>
        <taxon>Christensenellales</taxon>
        <taxon>Christensenellaceae</taxon>
        <taxon>Christensenella</taxon>
    </lineage>
</organism>
<dbReference type="EMBL" id="CP117826">
    <property type="protein sequence ID" value="XCC62969.1"/>
    <property type="molecule type" value="Genomic_DNA"/>
</dbReference>
<name>A0AAU8AAB8_9FIRM</name>
<dbReference type="PROSITE" id="PS50995">
    <property type="entry name" value="HTH_MARR_2"/>
    <property type="match status" value="1"/>
</dbReference>
<keyword evidence="1" id="KW-0805">Transcription regulation</keyword>
<protein>
    <submittedName>
        <fullName evidence="5">Winged helix DNA-binding protein</fullName>
    </submittedName>
</protein>
<sequence>MDTHSIGGMIKILSEAIGQKTNADCKEFNLTMQQMKILRFLKLREGKKITSQKDIQEYMKISHPTTVNIIRLLREKGFIQTSTSEKDKRMRIVSLTGQEERFFQDIIRCRDAMEQELIRGLTEKEQDDLRRYLKHIYRNICEPDKQDIKGGKRAI</sequence>